<proteinExistence type="predicted"/>
<feature type="region of interest" description="Disordered" evidence="1">
    <location>
        <begin position="1"/>
        <end position="30"/>
    </location>
</feature>
<keyword evidence="2" id="KW-1133">Transmembrane helix</keyword>
<name>A0A2U2N6L7_9BIFI</name>
<comment type="caution">
    <text evidence="3">The sequence shown here is derived from an EMBL/GenBank/DDBJ whole genome shotgun (WGS) entry which is preliminary data.</text>
</comment>
<dbReference type="Proteomes" id="UP000245876">
    <property type="component" value="Unassembled WGS sequence"/>
</dbReference>
<organism evidence="3 4">
    <name type="scientific">Bifidobacterium callitrichidarum</name>
    <dbReference type="NCBI Taxonomy" id="2052941"/>
    <lineage>
        <taxon>Bacteria</taxon>
        <taxon>Bacillati</taxon>
        <taxon>Actinomycetota</taxon>
        <taxon>Actinomycetes</taxon>
        <taxon>Bifidobacteriales</taxon>
        <taxon>Bifidobacteriaceae</taxon>
        <taxon>Bifidobacterium</taxon>
    </lineage>
</organism>
<keyword evidence="2" id="KW-0812">Transmembrane</keyword>
<dbReference type="EMBL" id="QFFM01000015">
    <property type="protein sequence ID" value="PWG64743.1"/>
    <property type="molecule type" value="Genomic_DNA"/>
</dbReference>
<keyword evidence="2" id="KW-0472">Membrane</keyword>
<sequence length="212" mass="23267">MQSDTADEAHGSHWHGGDVPRAHGTPAARDGHDMSEALQALASLDTDRSKLASSYDRTRPTTVIWVAMVYGLLTLTYWMIPQAYLNRFHLPWNPAWIVFALLAVSVLLACVAMTLTAHAQGIAVRWMPPAPVTADRRYRIVLAAHFAVNFIPPILALVVGYVTDAWWSALAVAAFGAAINGLATYWELDAMVRTLKRRTIPQQDTEAPHGIG</sequence>
<evidence type="ECO:0000313" key="3">
    <source>
        <dbReference type="EMBL" id="PWG64743.1"/>
    </source>
</evidence>
<gene>
    <name evidence="3" type="ORF">DF196_08070</name>
</gene>
<reference evidence="3 4" key="1">
    <citation type="journal article" date="2018" name="Int. J. Syst. Evol. Microbiol.">
        <title>Bifidobacterium callitrichidarum sp. nov. from the faeces of the emperor tamarin (Saguinus imperator).</title>
        <authorList>
            <person name="Modesto M."/>
            <person name="Michelini S."/>
            <person name="Sansosti M.C."/>
            <person name="De Filippo C."/>
            <person name="Cavalieri D."/>
            <person name="Qvirist L."/>
            <person name="Andlid T."/>
            <person name="Spiezio C."/>
            <person name="Sandri C."/>
            <person name="Pascarelli S."/>
            <person name="Sgorbati B."/>
            <person name="Mattarelli P."/>
        </authorList>
    </citation>
    <scope>NUCLEOTIDE SEQUENCE [LARGE SCALE GENOMIC DNA]</scope>
    <source>
        <strain evidence="3 4">TRI 5</strain>
    </source>
</reference>
<dbReference type="AlphaFoldDB" id="A0A2U2N6L7"/>
<feature type="compositionally biased region" description="Basic and acidic residues" evidence="1">
    <location>
        <begin position="7"/>
        <end position="21"/>
    </location>
</feature>
<protein>
    <submittedName>
        <fullName evidence="3">Uncharacterized protein</fullName>
    </submittedName>
</protein>
<evidence type="ECO:0000256" key="1">
    <source>
        <dbReference type="SAM" id="MobiDB-lite"/>
    </source>
</evidence>
<feature type="transmembrane region" description="Helical" evidence="2">
    <location>
        <begin position="95"/>
        <end position="117"/>
    </location>
</feature>
<feature type="transmembrane region" description="Helical" evidence="2">
    <location>
        <begin position="165"/>
        <end position="188"/>
    </location>
</feature>
<feature type="transmembrane region" description="Helical" evidence="2">
    <location>
        <begin position="138"/>
        <end position="159"/>
    </location>
</feature>
<evidence type="ECO:0000313" key="4">
    <source>
        <dbReference type="Proteomes" id="UP000245876"/>
    </source>
</evidence>
<accession>A0A2U2N6L7</accession>
<evidence type="ECO:0000256" key="2">
    <source>
        <dbReference type="SAM" id="Phobius"/>
    </source>
</evidence>
<keyword evidence="4" id="KW-1185">Reference proteome</keyword>
<feature type="transmembrane region" description="Helical" evidence="2">
    <location>
        <begin position="62"/>
        <end position="80"/>
    </location>
</feature>